<evidence type="ECO:0000256" key="11">
    <source>
        <dbReference type="PROSITE-ProRule" id="PRU10141"/>
    </source>
</evidence>
<dbReference type="EMBL" id="LNIX01000011">
    <property type="protein sequence ID" value="OXA48713.1"/>
    <property type="molecule type" value="Genomic_DNA"/>
</dbReference>
<dbReference type="InterPro" id="IPR050339">
    <property type="entry name" value="CC_SR_Kinase"/>
</dbReference>
<dbReference type="PANTHER" id="PTHR11042:SF160">
    <property type="entry name" value="EUKARYOTIC TRANSLATION INITIATION FACTOR 2-ALPHA KINASE 1"/>
    <property type="match status" value="1"/>
</dbReference>
<evidence type="ECO:0000256" key="1">
    <source>
        <dbReference type="ARBA" id="ARBA00012513"/>
    </source>
</evidence>
<keyword evidence="4 11" id="KW-0547">Nucleotide-binding</keyword>
<dbReference type="InterPro" id="IPR000719">
    <property type="entry name" value="Prot_kinase_dom"/>
</dbReference>
<dbReference type="AlphaFoldDB" id="A0A226DU10"/>
<evidence type="ECO:0000256" key="6">
    <source>
        <dbReference type="ARBA" id="ARBA00022840"/>
    </source>
</evidence>
<dbReference type="PROSITE" id="PS00107">
    <property type="entry name" value="PROTEIN_KINASE_ATP"/>
    <property type="match status" value="1"/>
</dbReference>
<dbReference type="SUPFAM" id="SSF56112">
    <property type="entry name" value="Protein kinase-like (PK-like)"/>
    <property type="match status" value="1"/>
</dbReference>
<dbReference type="PROSITE" id="PS00108">
    <property type="entry name" value="PROTEIN_KINASE_ST"/>
    <property type="match status" value="1"/>
</dbReference>
<dbReference type="STRING" id="158441.A0A226DU10"/>
<dbReference type="GO" id="GO:0017148">
    <property type="term" value="P:negative regulation of translation"/>
    <property type="evidence" value="ECO:0007669"/>
    <property type="project" value="UniProtKB-KW"/>
</dbReference>
<comment type="catalytic activity">
    <reaction evidence="9">
        <text>L-threonyl-[protein] + ATP = O-phospho-L-threonyl-[protein] + ADP + H(+)</text>
        <dbReference type="Rhea" id="RHEA:46608"/>
        <dbReference type="Rhea" id="RHEA-COMP:11060"/>
        <dbReference type="Rhea" id="RHEA-COMP:11605"/>
        <dbReference type="ChEBI" id="CHEBI:15378"/>
        <dbReference type="ChEBI" id="CHEBI:30013"/>
        <dbReference type="ChEBI" id="CHEBI:30616"/>
        <dbReference type="ChEBI" id="CHEBI:61977"/>
        <dbReference type="ChEBI" id="CHEBI:456216"/>
        <dbReference type="EC" id="2.7.11.1"/>
    </reaction>
    <physiologicalReaction direction="left-to-right" evidence="9">
        <dbReference type="Rhea" id="RHEA:46609"/>
    </physiologicalReaction>
</comment>
<dbReference type="Gene3D" id="1.10.510.10">
    <property type="entry name" value="Transferase(Phosphotransferase) domain 1"/>
    <property type="match status" value="1"/>
</dbReference>
<name>A0A226DU10_FOLCA</name>
<accession>A0A226DU10</accession>
<evidence type="ECO:0000256" key="7">
    <source>
        <dbReference type="ARBA" id="ARBA00023193"/>
    </source>
</evidence>
<comment type="caution">
    <text evidence="14">The sequence shown here is derived from an EMBL/GenBank/DDBJ whole genome shotgun (WGS) entry which is preliminary data.</text>
</comment>
<keyword evidence="6 11" id="KW-0067">ATP-binding</keyword>
<dbReference type="EC" id="2.7.11.1" evidence="1"/>
<keyword evidence="3" id="KW-0808">Transferase</keyword>
<feature type="binding site" evidence="11">
    <location>
        <position position="149"/>
    </location>
    <ligand>
        <name>ATP</name>
        <dbReference type="ChEBI" id="CHEBI:30616"/>
    </ligand>
</feature>
<keyword evidence="15" id="KW-1185">Reference proteome</keyword>
<dbReference type="SMART" id="SM00220">
    <property type="entry name" value="S_TKc"/>
    <property type="match status" value="1"/>
</dbReference>
<dbReference type="GO" id="GO:0005634">
    <property type="term" value="C:nucleus"/>
    <property type="evidence" value="ECO:0007669"/>
    <property type="project" value="TreeGrafter"/>
</dbReference>
<organism evidence="14 15">
    <name type="scientific">Folsomia candida</name>
    <name type="common">Springtail</name>
    <dbReference type="NCBI Taxonomy" id="158441"/>
    <lineage>
        <taxon>Eukaryota</taxon>
        <taxon>Metazoa</taxon>
        <taxon>Ecdysozoa</taxon>
        <taxon>Arthropoda</taxon>
        <taxon>Hexapoda</taxon>
        <taxon>Collembola</taxon>
        <taxon>Entomobryomorpha</taxon>
        <taxon>Isotomoidea</taxon>
        <taxon>Isotomidae</taxon>
        <taxon>Proisotominae</taxon>
        <taxon>Folsomia</taxon>
    </lineage>
</organism>
<dbReference type="InterPro" id="IPR017441">
    <property type="entry name" value="Protein_kinase_ATP_BS"/>
</dbReference>
<dbReference type="Gene3D" id="3.30.200.20">
    <property type="entry name" value="Phosphorylase Kinase, domain 1"/>
    <property type="match status" value="1"/>
</dbReference>
<dbReference type="GO" id="GO:0005524">
    <property type="term" value="F:ATP binding"/>
    <property type="evidence" value="ECO:0007669"/>
    <property type="project" value="UniProtKB-UniRule"/>
</dbReference>
<comment type="similarity">
    <text evidence="8">Belongs to the protein kinase superfamily. Ser/Thr protein kinase family. GCN2 subfamily.</text>
</comment>
<reference evidence="14 15" key="1">
    <citation type="submission" date="2015-12" db="EMBL/GenBank/DDBJ databases">
        <title>The genome of Folsomia candida.</title>
        <authorList>
            <person name="Faddeeva A."/>
            <person name="Derks M.F."/>
            <person name="Anvar Y."/>
            <person name="Smit S."/>
            <person name="Van Straalen N."/>
            <person name="Roelofs D."/>
        </authorList>
    </citation>
    <scope>NUCLEOTIDE SEQUENCE [LARGE SCALE GENOMIC DNA]</scope>
    <source>
        <strain evidence="14 15">VU population</strain>
        <tissue evidence="14">Whole body</tissue>
    </source>
</reference>
<dbReference type="Pfam" id="PF00069">
    <property type="entry name" value="Pkinase"/>
    <property type="match status" value="1"/>
</dbReference>
<dbReference type="OrthoDB" id="1405469at2759"/>
<dbReference type="GO" id="GO:0004694">
    <property type="term" value="F:eukaryotic translation initiation factor 2alpha kinase activity"/>
    <property type="evidence" value="ECO:0007669"/>
    <property type="project" value="TreeGrafter"/>
</dbReference>
<evidence type="ECO:0000256" key="4">
    <source>
        <dbReference type="ARBA" id="ARBA00022741"/>
    </source>
</evidence>
<keyword evidence="2 12" id="KW-0723">Serine/threonine-protein kinase</keyword>
<keyword evidence="7" id="KW-0652">Protein synthesis inhibitor</keyword>
<feature type="domain" description="Protein kinase" evidence="13">
    <location>
        <begin position="120"/>
        <end position="435"/>
    </location>
</feature>
<dbReference type="PROSITE" id="PS50011">
    <property type="entry name" value="PROTEIN_KINASE_DOM"/>
    <property type="match status" value="1"/>
</dbReference>
<protein>
    <recommendedName>
        <fullName evidence="1">non-specific serine/threonine protein kinase</fullName>
        <ecNumber evidence="1">2.7.11.1</ecNumber>
    </recommendedName>
</protein>
<comment type="catalytic activity">
    <reaction evidence="10">
        <text>L-seryl-[protein] + ATP = O-phospho-L-seryl-[protein] + ADP + H(+)</text>
        <dbReference type="Rhea" id="RHEA:17989"/>
        <dbReference type="Rhea" id="RHEA-COMP:9863"/>
        <dbReference type="Rhea" id="RHEA-COMP:11604"/>
        <dbReference type="ChEBI" id="CHEBI:15378"/>
        <dbReference type="ChEBI" id="CHEBI:29999"/>
        <dbReference type="ChEBI" id="CHEBI:30616"/>
        <dbReference type="ChEBI" id="CHEBI:83421"/>
        <dbReference type="ChEBI" id="CHEBI:456216"/>
        <dbReference type="EC" id="2.7.11.1"/>
    </reaction>
    <physiologicalReaction direction="left-to-right" evidence="10">
        <dbReference type="Rhea" id="RHEA:17990"/>
    </physiologicalReaction>
</comment>
<evidence type="ECO:0000256" key="12">
    <source>
        <dbReference type="RuleBase" id="RU000304"/>
    </source>
</evidence>
<dbReference type="InterPro" id="IPR011009">
    <property type="entry name" value="Kinase-like_dom_sf"/>
</dbReference>
<evidence type="ECO:0000256" key="9">
    <source>
        <dbReference type="ARBA" id="ARBA00048659"/>
    </source>
</evidence>
<dbReference type="PANTHER" id="PTHR11042">
    <property type="entry name" value="EUKARYOTIC TRANSLATION INITIATION FACTOR 2-ALPHA KINASE EIF2-ALPHA KINASE -RELATED"/>
    <property type="match status" value="1"/>
</dbReference>
<evidence type="ECO:0000256" key="10">
    <source>
        <dbReference type="ARBA" id="ARBA00048977"/>
    </source>
</evidence>
<evidence type="ECO:0000313" key="14">
    <source>
        <dbReference type="EMBL" id="OXA48713.1"/>
    </source>
</evidence>
<evidence type="ECO:0000259" key="13">
    <source>
        <dbReference type="PROSITE" id="PS50011"/>
    </source>
</evidence>
<dbReference type="Proteomes" id="UP000198287">
    <property type="component" value="Unassembled WGS sequence"/>
</dbReference>
<keyword evidence="5 14" id="KW-0418">Kinase</keyword>
<sequence length="497" mass="55661">MGCKSIGLHLRGGRFPQIIGDIPKYVVLNHILGIWISINGNNATFLKLTEILEKNMFLACADELKHAFGSRMAPPPDQLDNFILPVALPSQRPPIYLSSNSGAQSKKTERLERLRKWKSYQVLSFLGAGSFGFVFKIRKPLTSEETAVKIVLDEFHHVDTAMGSDDIKATNTELKVMTELTRHENVVRLVSYDVLLPPDDASISGVFQTYGDAVNITNLKDAKLVGLYNSCNNLSNTKNTFVLEMELCGPTLREWLSLEETWKKYKDPSSNPAFLEEQMNIAQGIIAGLKHIHQKDMIHRDLKPENIYFARDGFVLPVKIGDFGLTRQMSGNASVTQTKPRGTEIYRAPEVYSGTYGQKADLFSLGIVLWEIFEIVPMNFDALRYRVEQLSIDQDFSVVKGNDKIPNLKDTIIGLTYRKCKERTKSIDDVKLDFVDQSDGSESDSSVLFQQDGAASHASKMTMAQNEGQSKTVWGKGVWSAKNPDVGVLDNQWAILK</sequence>
<evidence type="ECO:0000256" key="8">
    <source>
        <dbReference type="ARBA" id="ARBA00037982"/>
    </source>
</evidence>
<proteinExistence type="inferred from homology"/>
<evidence type="ECO:0000256" key="2">
    <source>
        <dbReference type="ARBA" id="ARBA00022527"/>
    </source>
</evidence>
<dbReference type="GO" id="GO:0005737">
    <property type="term" value="C:cytoplasm"/>
    <property type="evidence" value="ECO:0007669"/>
    <property type="project" value="TreeGrafter"/>
</dbReference>
<gene>
    <name evidence="14" type="ORF">Fcan01_16651</name>
</gene>
<dbReference type="CDD" id="cd00180">
    <property type="entry name" value="PKc"/>
    <property type="match status" value="1"/>
</dbReference>
<evidence type="ECO:0000256" key="5">
    <source>
        <dbReference type="ARBA" id="ARBA00022777"/>
    </source>
</evidence>
<evidence type="ECO:0000256" key="3">
    <source>
        <dbReference type="ARBA" id="ARBA00022679"/>
    </source>
</evidence>
<dbReference type="InterPro" id="IPR008271">
    <property type="entry name" value="Ser/Thr_kinase_AS"/>
</dbReference>
<evidence type="ECO:0000313" key="15">
    <source>
        <dbReference type="Proteomes" id="UP000198287"/>
    </source>
</evidence>